<gene>
    <name evidence="2" type="ORF">LOTGIDRAFT_165498</name>
</gene>
<evidence type="ECO:0008006" key="4">
    <source>
        <dbReference type="Google" id="ProtNLM"/>
    </source>
</evidence>
<organism evidence="2 3">
    <name type="scientific">Lottia gigantea</name>
    <name type="common">Giant owl limpet</name>
    <dbReference type="NCBI Taxonomy" id="225164"/>
    <lineage>
        <taxon>Eukaryota</taxon>
        <taxon>Metazoa</taxon>
        <taxon>Spiralia</taxon>
        <taxon>Lophotrochozoa</taxon>
        <taxon>Mollusca</taxon>
        <taxon>Gastropoda</taxon>
        <taxon>Patellogastropoda</taxon>
        <taxon>Lottioidea</taxon>
        <taxon>Lottiidae</taxon>
        <taxon>Lottia</taxon>
    </lineage>
</organism>
<feature type="compositionally biased region" description="Acidic residues" evidence="1">
    <location>
        <begin position="17"/>
        <end position="29"/>
    </location>
</feature>
<evidence type="ECO:0000256" key="1">
    <source>
        <dbReference type="SAM" id="MobiDB-lite"/>
    </source>
</evidence>
<evidence type="ECO:0000313" key="2">
    <source>
        <dbReference type="EMBL" id="ESO88714.1"/>
    </source>
</evidence>
<dbReference type="KEGG" id="lgi:LOTGIDRAFT_165498"/>
<feature type="compositionally biased region" description="Polar residues" evidence="1">
    <location>
        <begin position="1"/>
        <end position="14"/>
    </location>
</feature>
<evidence type="ECO:0000313" key="3">
    <source>
        <dbReference type="Proteomes" id="UP000030746"/>
    </source>
</evidence>
<feature type="region of interest" description="Disordered" evidence="1">
    <location>
        <begin position="244"/>
        <end position="290"/>
    </location>
</feature>
<protein>
    <recommendedName>
        <fullName evidence="4">Retrotransposon gag domain-containing protein</fullName>
    </recommendedName>
</protein>
<feature type="region of interest" description="Disordered" evidence="1">
    <location>
        <begin position="1"/>
        <end position="63"/>
    </location>
</feature>
<sequence>MSKRNQVTEIVFNNESESSDSESSLDIDPLDAQQLSDDQDLDYVPSEDDNCEDEVSLDQPGTSFQTSRLKVSNDIRVTKNDNNHAKLKDIHSLLLWIKEKKIIQSGDECIEPARSLVRSSISDWNSWVDFRKELMRLFCTDTDRSYAAQMLSTLQMKSDEKHWTFMDRIRSLTYQAFSHEVMNFEGNMQFSQSEEVNQRITERLLQGIKERTLKGVIIGEINRNPKLMTNPDFVARVADETEQKLRDFDPSSTSMNTNGGDHRTRRNYNYSTNSMQPEYQASFRHTTPWT</sequence>
<feature type="compositionally biased region" description="Polar residues" evidence="1">
    <location>
        <begin position="250"/>
        <end position="259"/>
    </location>
</feature>
<dbReference type="OrthoDB" id="10572378at2759"/>
<dbReference type="Proteomes" id="UP000030746">
    <property type="component" value="Unassembled WGS sequence"/>
</dbReference>
<name>V4BIZ6_LOTGI</name>
<accession>V4BIZ6</accession>
<dbReference type="HOGENOM" id="CLU_960714_0_0_1"/>
<proteinExistence type="predicted"/>
<dbReference type="AlphaFoldDB" id="V4BIZ6"/>
<dbReference type="GeneID" id="20240099"/>
<keyword evidence="3" id="KW-1185">Reference proteome</keyword>
<dbReference type="CTD" id="20240099"/>
<dbReference type="RefSeq" id="XP_009060759.1">
    <property type="nucleotide sequence ID" value="XM_009062511.1"/>
</dbReference>
<reference evidence="2 3" key="1">
    <citation type="journal article" date="2013" name="Nature">
        <title>Insights into bilaterian evolution from three spiralian genomes.</title>
        <authorList>
            <person name="Simakov O."/>
            <person name="Marletaz F."/>
            <person name="Cho S.J."/>
            <person name="Edsinger-Gonzales E."/>
            <person name="Havlak P."/>
            <person name="Hellsten U."/>
            <person name="Kuo D.H."/>
            <person name="Larsson T."/>
            <person name="Lv J."/>
            <person name="Arendt D."/>
            <person name="Savage R."/>
            <person name="Osoegawa K."/>
            <person name="de Jong P."/>
            <person name="Grimwood J."/>
            <person name="Chapman J.A."/>
            <person name="Shapiro H."/>
            <person name="Aerts A."/>
            <person name="Otillar R.P."/>
            <person name="Terry A.Y."/>
            <person name="Boore J.L."/>
            <person name="Grigoriev I.V."/>
            <person name="Lindberg D.R."/>
            <person name="Seaver E.C."/>
            <person name="Weisblat D.A."/>
            <person name="Putnam N.H."/>
            <person name="Rokhsar D.S."/>
        </authorList>
    </citation>
    <scope>NUCLEOTIDE SEQUENCE [LARGE SCALE GENOMIC DNA]</scope>
</reference>
<feature type="compositionally biased region" description="Acidic residues" evidence="1">
    <location>
        <begin position="37"/>
        <end position="56"/>
    </location>
</feature>
<feature type="compositionally biased region" description="Polar residues" evidence="1">
    <location>
        <begin position="267"/>
        <end position="290"/>
    </location>
</feature>
<dbReference type="EMBL" id="KB202656">
    <property type="protein sequence ID" value="ESO88714.1"/>
    <property type="molecule type" value="Genomic_DNA"/>
</dbReference>